<reference evidence="1 2" key="1">
    <citation type="submission" date="2018-09" db="EMBL/GenBank/DDBJ databases">
        <authorList>
            <person name="Wang X."/>
            <person name="Du Z."/>
        </authorList>
    </citation>
    <scope>NUCLEOTIDE SEQUENCE [LARGE SCALE GENOMIC DNA]</scope>
    <source>
        <strain evidence="1 2">N3</strain>
    </source>
</reference>
<dbReference type="Proteomes" id="UP000283522">
    <property type="component" value="Unassembled WGS sequence"/>
</dbReference>
<sequence length="108" mass="12434">MVFAVNSNLYLLVPKVCRIFFSLEISLKVPFSDDFGRFWILLFKVKVTKYNHALIHFCSPANKNVRDSRFPFSANTDFELAGAIFCMAQPLAHRGQAQEGIFAQWTRK</sequence>
<accession>A0A418PNA3</accession>
<name>A0A418PNA3_9BACT</name>
<comment type="caution">
    <text evidence="1">The sequence shown here is derived from an EMBL/GenBank/DDBJ whole genome shotgun (WGS) entry which is preliminary data.</text>
</comment>
<proteinExistence type="predicted"/>
<evidence type="ECO:0000313" key="2">
    <source>
        <dbReference type="Proteomes" id="UP000283522"/>
    </source>
</evidence>
<keyword evidence="2" id="KW-1185">Reference proteome</keyword>
<gene>
    <name evidence="1" type="ORF">D0X99_17735</name>
</gene>
<dbReference type="AlphaFoldDB" id="A0A418PNA3"/>
<evidence type="ECO:0000313" key="1">
    <source>
        <dbReference type="EMBL" id="RIW12935.1"/>
    </source>
</evidence>
<organism evidence="1 2">
    <name type="scientific">Algoriphagus lacus</name>
    <dbReference type="NCBI Taxonomy" id="2056311"/>
    <lineage>
        <taxon>Bacteria</taxon>
        <taxon>Pseudomonadati</taxon>
        <taxon>Bacteroidota</taxon>
        <taxon>Cytophagia</taxon>
        <taxon>Cytophagales</taxon>
        <taxon>Cyclobacteriaceae</taxon>
        <taxon>Algoriphagus</taxon>
    </lineage>
</organism>
<protein>
    <submittedName>
        <fullName evidence="1">Uncharacterized protein</fullName>
    </submittedName>
</protein>
<dbReference type="EMBL" id="QXML01000011">
    <property type="protein sequence ID" value="RIW12935.1"/>
    <property type="molecule type" value="Genomic_DNA"/>
</dbReference>